<reference evidence="1" key="1">
    <citation type="submission" date="2021-04" db="EMBL/GenBank/DDBJ databases">
        <title>Genome based classification of Actinospica acidithermotolerans sp. nov., an actinobacterium isolated from an Indonesian hot spring.</title>
        <authorList>
            <person name="Kusuma A.B."/>
            <person name="Putra K.E."/>
            <person name="Nafisah S."/>
            <person name="Loh J."/>
            <person name="Nouioui I."/>
            <person name="Goodfellow M."/>
        </authorList>
    </citation>
    <scope>NUCLEOTIDE SEQUENCE</scope>
    <source>
        <strain evidence="1">DSM 45618</strain>
    </source>
</reference>
<sequence length="394" mass="42693">MHSFSVVVVADGALTGTWIGDDKAVYYVRHEAGALWWVGLSTDTAMGAEDFHLGLRFANVFRGRLVGEAVIGEFVDTPRGDVPQNGTLDLAVVSVGEMRRLRELGGFGASAWHRIEAPARAQAAARLAELVRADGPADQRRLVCAQHVVAEGVIVRGFVSDRDDITFALRTERNVWEPWGAQDVTPEQAAAALDHQGDVLQCTLKGQTGTTRLPGWMQRDASSVLFSNGRPINGYADAAPDGSVRVFGRHIAMGTRVRVAGCLTMRRSSASAEPGEVAIYPVYVLDFVAPVARGTYTGVWCADDGGTYYLRQIGDVLWWLGMSHDQGRSFTSVFSGVLVPDGTGTVVHGELVDVPLGARRDARPISLHSTQPTTFTALGERPRRWWKLSDHLGS</sequence>
<dbReference type="EMBL" id="JAGSXH010000103">
    <property type="protein sequence ID" value="MBS2965829.1"/>
    <property type="molecule type" value="Genomic_DNA"/>
</dbReference>
<dbReference type="AlphaFoldDB" id="A0A8J8BGJ3"/>
<accession>A0A8J8BGJ3</accession>
<dbReference type="Proteomes" id="UP000677913">
    <property type="component" value="Unassembled WGS sequence"/>
</dbReference>
<dbReference type="RefSeq" id="WP_211470292.1">
    <property type="nucleotide sequence ID" value="NZ_JAGSXH010000103.1"/>
</dbReference>
<organism evidence="1 2">
    <name type="scientific">Actinocrinis puniceicyclus</name>
    <dbReference type="NCBI Taxonomy" id="977794"/>
    <lineage>
        <taxon>Bacteria</taxon>
        <taxon>Bacillati</taxon>
        <taxon>Actinomycetota</taxon>
        <taxon>Actinomycetes</taxon>
        <taxon>Catenulisporales</taxon>
        <taxon>Actinospicaceae</taxon>
        <taxon>Actinocrinis</taxon>
    </lineage>
</organism>
<evidence type="ECO:0000313" key="2">
    <source>
        <dbReference type="Proteomes" id="UP000677913"/>
    </source>
</evidence>
<keyword evidence="2" id="KW-1185">Reference proteome</keyword>
<comment type="caution">
    <text evidence="1">The sequence shown here is derived from an EMBL/GenBank/DDBJ whole genome shotgun (WGS) entry which is preliminary data.</text>
</comment>
<evidence type="ECO:0000313" key="1">
    <source>
        <dbReference type="EMBL" id="MBS2965829.1"/>
    </source>
</evidence>
<protein>
    <submittedName>
        <fullName evidence="1">Uncharacterized protein</fullName>
    </submittedName>
</protein>
<gene>
    <name evidence="1" type="ORF">KGA66_22450</name>
</gene>
<proteinExistence type="predicted"/>
<name>A0A8J8BGJ3_9ACTN</name>